<dbReference type="Proteomes" id="UP000827892">
    <property type="component" value="Chromosome III"/>
</dbReference>
<keyword evidence="1" id="KW-1133">Transmembrane helix</keyword>
<keyword evidence="1" id="KW-0812">Transmembrane</keyword>
<accession>A0AAE9D946</accession>
<feature type="transmembrane region" description="Helical" evidence="1">
    <location>
        <begin position="54"/>
        <end position="74"/>
    </location>
</feature>
<name>A0AAE9D946_CAEBR</name>
<evidence type="ECO:0000313" key="2">
    <source>
        <dbReference type="EMBL" id="ULT98961.1"/>
    </source>
</evidence>
<keyword evidence="1" id="KW-0472">Membrane</keyword>
<dbReference type="EMBL" id="CP090893">
    <property type="protein sequence ID" value="ULT98961.1"/>
    <property type="molecule type" value="Genomic_DNA"/>
</dbReference>
<reference evidence="2 3" key="1">
    <citation type="submission" date="2022-05" db="EMBL/GenBank/DDBJ databases">
        <title>Chromosome-level reference genomes for two strains of Caenorhabditis briggsae: an improved platform for comparative genomics.</title>
        <authorList>
            <person name="Stevens L."/>
            <person name="Andersen E.C."/>
        </authorList>
    </citation>
    <scope>NUCLEOTIDE SEQUENCE [LARGE SCALE GENOMIC DNA]</scope>
    <source>
        <strain evidence="2">QX1410_ONT</strain>
        <tissue evidence="2">Whole-organism</tissue>
    </source>
</reference>
<organism evidence="2 3">
    <name type="scientific">Caenorhabditis briggsae</name>
    <dbReference type="NCBI Taxonomy" id="6238"/>
    <lineage>
        <taxon>Eukaryota</taxon>
        <taxon>Metazoa</taxon>
        <taxon>Ecdysozoa</taxon>
        <taxon>Nematoda</taxon>
        <taxon>Chromadorea</taxon>
        <taxon>Rhabditida</taxon>
        <taxon>Rhabditina</taxon>
        <taxon>Rhabditomorpha</taxon>
        <taxon>Rhabditoidea</taxon>
        <taxon>Rhabditidae</taxon>
        <taxon>Peloderinae</taxon>
        <taxon>Caenorhabditis</taxon>
    </lineage>
</organism>
<proteinExistence type="predicted"/>
<protein>
    <submittedName>
        <fullName evidence="2">Uncharacterized protein</fullName>
    </submittedName>
</protein>
<dbReference type="AlphaFoldDB" id="A0AAE9D946"/>
<evidence type="ECO:0000313" key="3">
    <source>
        <dbReference type="Proteomes" id="UP000827892"/>
    </source>
</evidence>
<evidence type="ECO:0000256" key="1">
    <source>
        <dbReference type="SAM" id="Phobius"/>
    </source>
</evidence>
<sequence length="167" mass="19262">MVILSVIINQLLYKRSNLSASFTVEILDISMIPVILQISYAANLNFSSGTIKKVFWIGYASYAFDFVFILRGLFVPGHLGEKAYLIWLPFYFGYIDYVLNDWPLLDKIFICKAIDSAFIMVVVKLTYLGCNRRNLQTILAAFGPKNILKKLKFWDHRSGHVHPQFQQ</sequence>
<feature type="transmembrane region" description="Helical" evidence="1">
    <location>
        <begin position="20"/>
        <end position="42"/>
    </location>
</feature>
<gene>
    <name evidence="2" type="ORF">L3Y34_000367</name>
</gene>